<sequence length="355" mass="37599">MFVCAGCGAELTVPLARVALPARAGHRFGHVMLPALMEPGTYAVDAQPWGPPWRRWEETGAGEAAARGVFAPVPALSFGPRGSVVLAPGDVRGTVLVPGRCDGSCMGPDGRDGPNLACAGCGRPVATRIDDCSQWQAVRLHPPAVRRFPGPAHPVTGWDAVVRELRDREERSTPAVEPGGGWSPHWEAGASVALAHLLAASAGEPVALPGGLVADVFGRVLARLLPSGAPRRTLSLAGPGLPAVSGCARGIALVPVHPQTGEAWQPAAGTPAVPLPADVWSGLAFPRDRSRLPVTGGLPRDVQRDDPLPLRPWGPFVFDRRLFLHTLARLPEVRRPWLRRIHDRACELPWSAGLF</sequence>
<evidence type="ECO:0000313" key="2">
    <source>
        <dbReference type="Proteomes" id="UP000618795"/>
    </source>
</evidence>
<comment type="caution">
    <text evidence="1">The sequence shown here is derived from an EMBL/GenBank/DDBJ whole genome shotgun (WGS) entry which is preliminary data.</text>
</comment>
<gene>
    <name evidence="1" type="ORF">GCM10010260_19900</name>
</gene>
<dbReference type="EMBL" id="BMTD01000003">
    <property type="protein sequence ID" value="GGU86754.1"/>
    <property type="molecule type" value="Genomic_DNA"/>
</dbReference>
<organism evidence="1 2">
    <name type="scientific">Streptomyces filipinensis</name>
    <dbReference type="NCBI Taxonomy" id="66887"/>
    <lineage>
        <taxon>Bacteria</taxon>
        <taxon>Bacillati</taxon>
        <taxon>Actinomycetota</taxon>
        <taxon>Actinomycetes</taxon>
        <taxon>Kitasatosporales</taxon>
        <taxon>Streptomycetaceae</taxon>
        <taxon>Streptomyces</taxon>
    </lineage>
</organism>
<dbReference type="RefSeq" id="WP_308436258.1">
    <property type="nucleotide sequence ID" value="NZ_BMTD01000003.1"/>
</dbReference>
<reference evidence="1" key="2">
    <citation type="submission" date="2020-09" db="EMBL/GenBank/DDBJ databases">
        <authorList>
            <person name="Sun Q."/>
            <person name="Ohkuma M."/>
        </authorList>
    </citation>
    <scope>NUCLEOTIDE SEQUENCE</scope>
    <source>
        <strain evidence="1">JCM 4369</strain>
    </source>
</reference>
<protein>
    <submittedName>
        <fullName evidence="1">Uncharacterized protein</fullName>
    </submittedName>
</protein>
<keyword evidence="2" id="KW-1185">Reference proteome</keyword>
<evidence type="ECO:0000313" key="1">
    <source>
        <dbReference type="EMBL" id="GGU86754.1"/>
    </source>
</evidence>
<dbReference type="Proteomes" id="UP000618795">
    <property type="component" value="Unassembled WGS sequence"/>
</dbReference>
<name>A0A918M9C7_9ACTN</name>
<accession>A0A918M9C7</accession>
<dbReference type="AlphaFoldDB" id="A0A918M9C7"/>
<reference evidence="1" key="1">
    <citation type="journal article" date="2014" name="Int. J. Syst. Evol. Microbiol.">
        <title>Complete genome sequence of Corynebacterium casei LMG S-19264T (=DSM 44701T), isolated from a smear-ripened cheese.</title>
        <authorList>
            <consortium name="US DOE Joint Genome Institute (JGI-PGF)"/>
            <person name="Walter F."/>
            <person name="Albersmeier A."/>
            <person name="Kalinowski J."/>
            <person name="Ruckert C."/>
        </authorList>
    </citation>
    <scope>NUCLEOTIDE SEQUENCE</scope>
    <source>
        <strain evidence="1">JCM 4369</strain>
    </source>
</reference>
<proteinExistence type="predicted"/>